<keyword evidence="2" id="KW-0677">Repeat</keyword>
<feature type="domain" description="Protein kinase" evidence="5">
    <location>
        <begin position="271"/>
        <end position="537"/>
    </location>
</feature>
<dbReference type="PROSITE" id="PS50011">
    <property type="entry name" value="PROTEIN_KINASE_DOM"/>
    <property type="match status" value="1"/>
</dbReference>
<dbReference type="InterPro" id="IPR011009">
    <property type="entry name" value="Kinase-like_dom_sf"/>
</dbReference>
<proteinExistence type="predicted"/>
<dbReference type="Gene3D" id="1.10.510.10">
    <property type="entry name" value="Transferase(Phosphotransferase) domain 1"/>
    <property type="match status" value="1"/>
</dbReference>
<dbReference type="SUPFAM" id="SSF56112">
    <property type="entry name" value="Protein kinase-like (PK-like)"/>
    <property type="match status" value="1"/>
</dbReference>
<dbReference type="InterPro" id="IPR032675">
    <property type="entry name" value="LRR_dom_sf"/>
</dbReference>
<evidence type="ECO:0000256" key="2">
    <source>
        <dbReference type="ARBA" id="ARBA00022737"/>
    </source>
</evidence>
<keyword evidence="7" id="KW-1185">Reference proteome</keyword>
<dbReference type="InterPro" id="IPR050647">
    <property type="entry name" value="Plant_LRR-RLKs"/>
</dbReference>
<organism evidence="6 7">
    <name type="scientific">Eucalyptus globulus</name>
    <name type="common">Tasmanian blue gum</name>
    <dbReference type="NCBI Taxonomy" id="34317"/>
    <lineage>
        <taxon>Eukaryota</taxon>
        <taxon>Viridiplantae</taxon>
        <taxon>Streptophyta</taxon>
        <taxon>Embryophyta</taxon>
        <taxon>Tracheophyta</taxon>
        <taxon>Spermatophyta</taxon>
        <taxon>Magnoliopsida</taxon>
        <taxon>eudicotyledons</taxon>
        <taxon>Gunneridae</taxon>
        <taxon>Pentapetalae</taxon>
        <taxon>rosids</taxon>
        <taxon>malvids</taxon>
        <taxon>Myrtales</taxon>
        <taxon>Myrtaceae</taxon>
        <taxon>Myrtoideae</taxon>
        <taxon>Eucalypteae</taxon>
        <taxon>Eucalyptus</taxon>
    </lineage>
</organism>
<dbReference type="InterPro" id="IPR000719">
    <property type="entry name" value="Prot_kinase_dom"/>
</dbReference>
<keyword evidence="4" id="KW-0472">Membrane</keyword>
<sequence length="537" mass="60941">MAPLLLPIAAAFLLLPPPPPPPPPPAILSATVVDDLRNLRPPPDFNSTITGNCLRNPSLRYCGNSHPLGGLDEIFKFTVVASHLCNESRNPNCVESFDKIDLRGCPKIAPLYLSFDFFWKYCPLSIQSIDFSNNSLRGEFPTSVLACAQVRALDFSHNELSGDFPVEMLGSLVNLTILNLSYNHFSECKFSESLVFRRFNSSNFVHSGLIPNKQSFSVKAMFLMIGLPLMVILLVGFMAMLRFRRRNLSLESRQPRHHFTTSMLNAATSGFSCENLEGKSDGVDIYRGILRDGTQARIEIYWSDISTESMRKFVEECEVLVQLRHKNLVRVFGWCNDREMRAIVMESTDGESLEIWLTERAPPLKHRLKVLVGVMEGMCYLHELWPQVGYDLRTSSIILSRNLEPLISRFEFDSRNSISKNKHKFGVLLLEMITDIGKMEDIEAGEAGFIEYIRMNFPANLQNLLDERIMIGSATIEQARQVIEIGLACIDHSANEQLKMDWIRLILLRIYRACHANGSPNRGRFSGDRDKRHKHGQ</sequence>
<dbReference type="AlphaFoldDB" id="A0ABD3KHN1"/>
<keyword evidence="1" id="KW-0433">Leucine-rich repeat</keyword>
<keyword evidence="4" id="KW-1133">Transmembrane helix</keyword>
<comment type="caution">
    <text evidence="6">The sequence shown here is derived from an EMBL/GenBank/DDBJ whole genome shotgun (WGS) entry which is preliminary data.</text>
</comment>
<dbReference type="InterPro" id="IPR001245">
    <property type="entry name" value="Ser-Thr/Tyr_kinase_cat_dom"/>
</dbReference>
<dbReference type="SUPFAM" id="SSF52058">
    <property type="entry name" value="L domain-like"/>
    <property type="match status" value="1"/>
</dbReference>
<dbReference type="PANTHER" id="PTHR48056">
    <property type="entry name" value="LRR RECEPTOR-LIKE SERINE/THREONINE-PROTEIN KINASE-RELATED"/>
    <property type="match status" value="1"/>
</dbReference>
<feature type="transmembrane region" description="Helical" evidence="4">
    <location>
        <begin position="220"/>
        <end position="243"/>
    </location>
</feature>
<evidence type="ECO:0000259" key="5">
    <source>
        <dbReference type="PROSITE" id="PS50011"/>
    </source>
</evidence>
<gene>
    <name evidence="6" type="ORF">ACJRO7_020763</name>
</gene>
<evidence type="ECO:0000256" key="3">
    <source>
        <dbReference type="ARBA" id="ARBA00023180"/>
    </source>
</evidence>
<dbReference type="Gene3D" id="3.80.10.10">
    <property type="entry name" value="Ribonuclease Inhibitor"/>
    <property type="match status" value="1"/>
</dbReference>
<evidence type="ECO:0000256" key="1">
    <source>
        <dbReference type="ARBA" id="ARBA00022614"/>
    </source>
</evidence>
<dbReference type="Proteomes" id="UP001634007">
    <property type="component" value="Unassembled WGS sequence"/>
</dbReference>
<accession>A0ABD3KHN1</accession>
<dbReference type="SMART" id="SM00219">
    <property type="entry name" value="TyrKc"/>
    <property type="match status" value="1"/>
</dbReference>
<dbReference type="InterPro" id="IPR020635">
    <property type="entry name" value="Tyr_kinase_cat_dom"/>
</dbReference>
<evidence type="ECO:0000313" key="7">
    <source>
        <dbReference type="Proteomes" id="UP001634007"/>
    </source>
</evidence>
<keyword evidence="4" id="KW-0812">Transmembrane</keyword>
<dbReference type="PANTHER" id="PTHR48056:SF57">
    <property type="entry name" value="LEUCINE-RICH REPEAT-CONTAINING N-TERMINAL PLANT-TYPE DOMAIN-CONTAINING PROTEIN"/>
    <property type="match status" value="1"/>
</dbReference>
<dbReference type="EMBL" id="JBJKBG010000005">
    <property type="protein sequence ID" value="KAL3739396.1"/>
    <property type="molecule type" value="Genomic_DNA"/>
</dbReference>
<reference evidence="6 7" key="1">
    <citation type="submission" date="2024-11" db="EMBL/GenBank/DDBJ databases">
        <title>Chromosome-level genome assembly of Eucalyptus globulus Labill. provides insights into its genome evolution.</title>
        <authorList>
            <person name="Li X."/>
        </authorList>
    </citation>
    <scope>NUCLEOTIDE SEQUENCE [LARGE SCALE GENOMIC DNA]</scope>
    <source>
        <strain evidence="6">CL2024</strain>
        <tissue evidence="6">Fresh tender leaves</tissue>
    </source>
</reference>
<name>A0ABD3KHN1_EUCGL</name>
<protein>
    <recommendedName>
        <fullName evidence="5">Protein kinase domain-containing protein</fullName>
    </recommendedName>
</protein>
<evidence type="ECO:0000313" key="6">
    <source>
        <dbReference type="EMBL" id="KAL3739396.1"/>
    </source>
</evidence>
<evidence type="ECO:0000256" key="4">
    <source>
        <dbReference type="SAM" id="Phobius"/>
    </source>
</evidence>
<dbReference type="Pfam" id="PF07714">
    <property type="entry name" value="PK_Tyr_Ser-Thr"/>
    <property type="match status" value="1"/>
</dbReference>
<keyword evidence="3" id="KW-0325">Glycoprotein</keyword>